<evidence type="ECO:0000313" key="2">
    <source>
        <dbReference type="Proteomes" id="UP000272706"/>
    </source>
</evidence>
<reference evidence="1 2" key="1">
    <citation type="submission" date="2018-09" db="EMBL/GenBank/DDBJ databases">
        <title>Mesorhizobium carmichaelinearum sp. nov. isolated from Carmichaelinea spp. root nodules in New Zealand.</title>
        <authorList>
            <person name="De Meyer S.E."/>
        </authorList>
    </citation>
    <scope>NUCLEOTIDE SEQUENCE [LARGE SCALE GENOMIC DNA]</scope>
    <source>
        <strain evidence="1 2">ICMP19557</strain>
    </source>
</reference>
<proteinExistence type="predicted"/>
<dbReference type="AlphaFoldDB" id="A0A3A5JY61"/>
<dbReference type="OrthoDB" id="8086567at2"/>
<name>A0A3A5JY61_9HYPH</name>
<accession>A0A3A5JY61</accession>
<dbReference type="Proteomes" id="UP000272706">
    <property type="component" value="Unassembled WGS sequence"/>
</dbReference>
<keyword evidence="2" id="KW-1185">Reference proteome</keyword>
<dbReference type="EMBL" id="QZWZ01000059">
    <property type="protein sequence ID" value="RJT27768.1"/>
    <property type="molecule type" value="Genomic_DNA"/>
</dbReference>
<organism evidence="1 2">
    <name type="scientific">Mesorhizobium waimense</name>
    <dbReference type="NCBI Taxonomy" id="1300307"/>
    <lineage>
        <taxon>Bacteria</taxon>
        <taxon>Pseudomonadati</taxon>
        <taxon>Pseudomonadota</taxon>
        <taxon>Alphaproteobacteria</taxon>
        <taxon>Hyphomicrobiales</taxon>
        <taxon>Phyllobacteriaceae</taxon>
        <taxon>Mesorhizobium</taxon>
    </lineage>
</organism>
<gene>
    <name evidence="1" type="ORF">D3227_35640</name>
</gene>
<evidence type="ECO:0000313" key="1">
    <source>
        <dbReference type="EMBL" id="RJT27768.1"/>
    </source>
</evidence>
<comment type="caution">
    <text evidence="1">The sequence shown here is derived from an EMBL/GenBank/DDBJ whole genome shotgun (WGS) entry which is preliminary data.</text>
</comment>
<dbReference type="RefSeq" id="WP_120018802.1">
    <property type="nucleotide sequence ID" value="NZ_QZWZ01000059.1"/>
</dbReference>
<protein>
    <submittedName>
        <fullName evidence="1">Uncharacterized protein</fullName>
    </submittedName>
</protein>
<sequence>MDKLGVSVSAIDCDILRSAFRKSVIEDEIPEDRWRDHAVQMIRDFTGAKAVDPDLLDWIVRK</sequence>